<sequence>MSRWKKSLLAILLAGIVIIAGGSTWQENRIIPAYNSHNLIRLHVIANSDTPGDQELKRHVRDAVLASVGQRLAGAGDITTARQLVSTNLATITAAAEAQIKREGRSYTVRTEFGDFPFPTRAYGDITLPAGNYEAVRLVIGEGRGQNWWCVLFPPLCLVDVASKGHPGQVAAGPPAIVAGTASEAGPAPDAFQVRWKIIEVFKTSRRYLASLWP</sequence>
<reference evidence="1 2" key="1">
    <citation type="submission" date="2016-08" db="EMBL/GenBank/DDBJ databases">
        <title>Genome-based comparison of Moorella thermoacetic strains.</title>
        <authorList>
            <person name="Poehlein A."/>
            <person name="Bengelsdorf F.R."/>
            <person name="Esser C."/>
            <person name="Duerre P."/>
            <person name="Daniel R."/>
        </authorList>
    </citation>
    <scope>NUCLEOTIDE SEQUENCE [LARGE SCALE GENOMIC DNA]</scope>
    <source>
        <strain evidence="1 2">DSM 21394</strain>
    </source>
</reference>
<proteinExistence type="predicted"/>
<protein>
    <submittedName>
        <fullName evidence="1">Stage II sporulation protein SpoIIR</fullName>
    </submittedName>
</protein>
<comment type="caution">
    <text evidence="1">The sequence shown here is derived from an EMBL/GenBank/DDBJ whole genome shotgun (WGS) entry which is preliminary data.</text>
</comment>
<name>A0A1J5NMH3_NEOTH</name>
<organism evidence="1 2">
    <name type="scientific">Neomoorella thermoacetica</name>
    <name type="common">Clostridium thermoaceticum</name>
    <dbReference type="NCBI Taxonomy" id="1525"/>
    <lineage>
        <taxon>Bacteria</taxon>
        <taxon>Bacillati</taxon>
        <taxon>Bacillota</taxon>
        <taxon>Clostridia</taxon>
        <taxon>Neomoorellales</taxon>
        <taxon>Neomoorellaceae</taxon>
        <taxon>Neomoorella</taxon>
    </lineage>
</organism>
<dbReference type="AlphaFoldDB" id="A0A1J5NMH3"/>
<gene>
    <name evidence="1" type="ORF">MOTE_11770</name>
</gene>
<dbReference type="Proteomes" id="UP000182811">
    <property type="component" value="Unassembled WGS sequence"/>
</dbReference>
<evidence type="ECO:0000313" key="1">
    <source>
        <dbReference type="EMBL" id="OIQ59496.1"/>
    </source>
</evidence>
<evidence type="ECO:0000313" key="2">
    <source>
        <dbReference type="Proteomes" id="UP000182811"/>
    </source>
</evidence>
<dbReference type="NCBIfam" id="TIGR02837">
    <property type="entry name" value="spore_II_R"/>
    <property type="match status" value="1"/>
</dbReference>
<accession>A0A1J5NMH3</accession>
<dbReference type="EMBL" id="MDDC01000008">
    <property type="protein sequence ID" value="OIQ59496.1"/>
    <property type="molecule type" value="Genomic_DNA"/>
</dbReference>
<dbReference type="InterPro" id="IPR014202">
    <property type="entry name" value="Spore_II_R"/>
</dbReference>
<dbReference type="Pfam" id="PF09551">
    <property type="entry name" value="Spore_II_R"/>
    <property type="match status" value="1"/>
</dbReference>